<dbReference type="EMBL" id="KI925461">
    <property type="protein sequence ID" value="ETW79229.1"/>
    <property type="molecule type" value="Genomic_DNA"/>
</dbReference>
<dbReference type="Proteomes" id="UP000030671">
    <property type="component" value="Unassembled WGS sequence"/>
</dbReference>
<dbReference type="InterPro" id="IPR028094">
    <property type="entry name" value="RTC4_C"/>
</dbReference>
<evidence type="ECO:0000313" key="10">
    <source>
        <dbReference type="Proteomes" id="UP000030671"/>
    </source>
</evidence>
<gene>
    <name evidence="9" type="ORF">HETIRDRAFT_323771</name>
</gene>
<dbReference type="OrthoDB" id="128308at2759"/>
<feature type="domain" description="Restriction of telomere capping protein 4 C-terminal" evidence="8">
    <location>
        <begin position="1"/>
        <end position="100"/>
    </location>
</feature>
<dbReference type="KEGG" id="hir:HETIRDRAFT_323771"/>
<dbReference type="Pfam" id="PF14474">
    <property type="entry name" value="RTC4"/>
    <property type="match status" value="1"/>
</dbReference>
<accession>W4K0F5</accession>
<dbReference type="AlphaFoldDB" id="W4K0F5"/>
<evidence type="ECO:0000256" key="5">
    <source>
        <dbReference type="ARBA" id="ARBA00015162"/>
    </source>
</evidence>
<dbReference type="InParanoid" id="W4K0F5"/>
<evidence type="ECO:0000313" key="9">
    <source>
        <dbReference type="EMBL" id="ETW79229.1"/>
    </source>
</evidence>
<evidence type="ECO:0000256" key="2">
    <source>
        <dbReference type="ARBA" id="ARBA00004123"/>
    </source>
</evidence>
<sequence>MGSRAAAGFKGQFDNFEKTQPGYYGELGSMVIHQTLYNLFPFSSIDVDSIAPLTYTDFINRILVPEAALALIMEDMGQGLEEAARTMHHSAAYGVAMFPDSG</sequence>
<dbReference type="InterPro" id="IPR039024">
    <property type="entry name" value="RTC4"/>
</dbReference>
<evidence type="ECO:0000259" key="8">
    <source>
        <dbReference type="SMART" id="SM01312"/>
    </source>
</evidence>
<feature type="non-terminal residue" evidence="9">
    <location>
        <position position="102"/>
    </location>
</feature>
<dbReference type="HOGENOM" id="CLU_151052_0_0_1"/>
<protein>
    <recommendedName>
        <fullName evidence="5">Restriction of telomere capping protein 4</fullName>
    </recommendedName>
</protein>
<evidence type="ECO:0000256" key="3">
    <source>
        <dbReference type="ARBA" id="ARBA00004496"/>
    </source>
</evidence>
<dbReference type="GO" id="GO:0005634">
    <property type="term" value="C:nucleus"/>
    <property type="evidence" value="ECO:0007669"/>
    <property type="project" value="UniProtKB-SubCell"/>
</dbReference>
<keyword evidence="6" id="KW-0963">Cytoplasm</keyword>
<dbReference type="SMART" id="SM01312">
    <property type="entry name" value="RTC4"/>
    <property type="match status" value="1"/>
</dbReference>
<dbReference type="PANTHER" id="PTHR41391">
    <property type="entry name" value="RESTRICTION OF TELOMERE CAPPING PROTEIN 4"/>
    <property type="match status" value="1"/>
</dbReference>
<name>W4K0F5_HETIT</name>
<reference evidence="9 10" key="1">
    <citation type="journal article" date="2012" name="New Phytol.">
        <title>Insight into trade-off between wood decay and parasitism from the genome of a fungal forest pathogen.</title>
        <authorList>
            <person name="Olson A."/>
            <person name="Aerts A."/>
            <person name="Asiegbu F."/>
            <person name="Belbahri L."/>
            <person name="Bouzid O."/>
            <person name="Broberg A."/>
            <person name="Canback B."/>
            <person name="Coutinho P.M."/>
            <person name="Cullen D."/>
            <person name="Dalman K."/>
            <person name="Deflorio G."/>
            <person name="van Diepen L.T."/>
            <person name="Dunand C."/>
            <person name="Duplessis S."/>
            <person name="Durling M."/>
            <person name="Gonthier P."/>
            <person name="Grimwood J."/>
            <person name="Fossdal C.G."/>
            <person name="Hansson D."/>
            <person name="Henrissat B."/>
            <person name="Hietala A."/>
            <person name="Himmelstrand K."/>
            <person name="Hoffmeister D."/>
            <person name="Hogberg N."/>
            <person name="James T.Y."/>
            <person name="Karlsson M."/>
            <person name="Kohler A."/>
            <person name="Kues U."/>
            <person name="Lee Y.H."/>
            <person name="Lin Y.C."/>
            <person name="Lind M."/>
            <person name="Lindquist E."/>
            <person name="Lombard V."/>
            <person name="Lucas S."/>
            <person name="Lunden K."/>
            <person name="Morin E."/>
            <person name="Murat C."/>
            <person name="Park J."/>
            <person name="Raffaello T."/>
            <person name="Rouze P."/>
            <person name="Salamov A."/>
            <person name="Schmutz J."/>
            <person name="Solheim H."/>
            <person name="Stahlberg J."/>
            <person name="Velez H."/>
            <person name="de Vries R.P."/>
            <person name="Wiebenga A."/>
            <person name="Woodward S."/>
            <person name="Yakovlev I."/>
            <person name="Garbelotto M."/>
            <person name="Martin F."/>
            <person name="Grigoriev I.V."/>
            <person name="Stenlid J."/>
        </authorList>
    </citation>
    <scope>NUCLEOTIDE SEQUENCE [LARGE SCALE GENOMIC DNA]</scope>
    <source>
        <strain evidence="9 10">TC 32-1</strain>
    </source>
</reference>
<proteinExistence type="inferred from homology"/>
<comment type="similarity">
    <text evidence="4">Belongs to the RTC4 family.</text>
</comment>
<dbReference type="GeneID" id="20670994"/>
<organism evidence="9 10">
    <name type="scientific">Heterobasidion irregulare (strain TC 32-1)</name>
    <dbReference type="NCBI Taxonomy" id="747525"/>
    <lineage>
        <taxon>Eukaryota</taxon>
        <taxon>Fungi</taxon>
        <taxon>Dikarya</taxon>
        <taxon>Basidiomycota</taxon>
        <taxon>Agaricomycotina</taxon>
        <taxon>Agaricomycetes</taxon>
        <taxon>Russulales</taxon>
        <taxon>Bondarzewiaceae</taxon>
        <taxon>Heterobasidion</taxon>
        <taxon>Heterobasidion annosum species complex</taxon>
    </lineage>
</organism>
<dbReference type="eggNOG" id="ENOG502SEU0">
    <property type="taxonomic scope" value="Eukaryota"/>
</dbReference>
<comment type="subcellular location">
    <subcellularLocation>
        <location evidence="3">Cytoplasm</location>
    </subcellularLocation>
    <subcellularLocation>
        <location evidence="2">Nucleus</location>
    </subcellularLocation>
</comment>
<keyword evidence="7" id="KW-0539">Nucleus</keyword>
<dbReference type="PANTHER" id="PTHR41391:SF1">
    <property type="entry name" value="RESTRICTION OF TELOMERE CAPPING PROTEIN 4"/>
    <property type="match status" value="1"/>
</dbReference>
<evidence type="ECO:0000256" key="6">
    <source>
        <dbReference type="ARBA" id="ARBA00022490"/>
    </source>
</evidence>
<dbReference type="GO" id="GO:0005737">
    <property type="term" value="C:cytoplasm"/>
    <property type="evidence" value="ECO:0007669"/>
    <property type="project" value="UniProtKB-SubCell"/>
</dbReference>
<evidence type="ECO:0000256" key="1">
    <source>
        <dbReference type="ARBA" id="ARBA00002738"/>
    </source>
</evidence>
<evidence type="ECO:0000256" key="7">
    <source>
        <dbReference type="ARBA" id="ARBA00023242"/>
    </source>
</evidence>
<comment type="function">
    <text evidence="1">May be involved in a process influencing telomere capping.</text>
</comment>
<dbReference type="RefSeq" id="XP_009549481.1">
    <property type="nucleotide sequence ID" value="XM_009551186.1"/>
</dbReference>
<keyword evidence="10" id="KW-1185">Reference proteome</keyword>
<evidence type="ECO:0000256" key="4">
    <source>
        <dbReference type="ARBA" id="ARBA00009461"/>
    </source>
</evidence>